<reference evidence="3" key="1">
    <citation type="submission" date="2020-05" db="EMBL/GenBank/DDBJ databases">
        <authorList>
            <person name="Chiriac C."/>
            <person name="Salcher M."/>
            <person name="Ghai R."/>
            <person name="Kavagutti S V."/>
        </authorList>
    </citation>
    <scope>NUCLEOTIDE SEQUENCE</scope>
</reference>
<accession>A0A6J7GJD8</accession>
<dbReference type="SUPFAM" id="SSF53223">
    <property type="entry name" value="Aminoacid dehydrogenase-like, N-terminal domain"/>
    <property type="match status" value="1"/>
</dbReference>
<dbReference type="GO" id="GO:0009423">
    <property type="term" value="P:chorismate biosynthetic process"/>
    <property type="evidence" value="ECO:0007669"/>
    <property type="project" value="TreeGrafter"/>
</dbReference>
<dbReference type="GO" id="GO:0005829">
    <property type="term" value="C:cytosol"/>
    <property type="evidence" value="ECO:0007669"/>
    <property type="project" value="TreeGrafter"/>
</dbReference>
<feature type="domain" description="Shikimate dehydrogenase substrate binding N-terminal" evidence="1">
    <location>
        <begin position="7"/>
        <end position="88"/>
    </location>
</feature>
<dbReference type="SUPFAM" id="SSF51735">
    <property type="entry name" value="NAD(P)-binding Rossmann-fold domains"/>
    <property type="match status" value="1"/>
</dbReference>
<dbReference type="GO" id="GO:0004764">
    <property type="term" value="F:shikimate 3-dehydrogenase (NADP+) activity"/>
    <property type="evidence" value="ECO:0007669"/>
    <property type="project" value="InterPro"/>
</dbReference>
<dbReference type="InterPro" id="IPR046346">
    <property type="entry name" value="Aminoacid_DH-like_N_sf"/>
</dbReference>
<dbReference type="EMBL" id="CAFBPZ010000182">
    <property type="protein sequence ID" value="CAB5043204.1"/>
    <property type="molecule type" value="Genomic_DNA"/>
</dbReference>
<dbReference type="Pfam" id="PF08501">
    <property type="entry name" value="Shikimate_dh_N"/>
    <property type="match status" value="1"/>
</dbReference>
<sequence>MTKQAAVLGSPISHSLSPTLHQAAYAALGLDWVYTAIEVKESDLAAFVANLDNSWVGLSLTMPLKEIAFEVANEVDDVARKVRSINTLLRIESGWRGTNTDVFGIVQALAGVHVVEGLASAVVLGAGATARSAIAALSQLNAKHVKIAARRPEQVQGLIALAGEFGLRAQSLSWEPEAGALDADVVISTLPGDAGAGWAQIAQHATGALLDAAYHPWPTPLAAHWPNARIASGRDMLIWQAAEQVRLMTGFPAPVQAMRASLPVSSD</sequence>
<evidence type="ECO:0000313" key="3">
    <source>
        <dbReference type="EMBL" id="CAB4908102.1"/>
    </source>
</evidence>
<gene>
    <name evidence="3" type="ORF">UFOPK3495_01396</name>
    <name evidence="4" type="ORF">UFOPK4237_01722</name>
</gene>
<dbReference type="Pfam" id="PF18317">
    <property type="entry name" value="SDH_C"/>
    <property type="match status" value="1"/>
</dbReference>
<dbReference type="NCBIfam" id="NF001311">
    <property type="entry name" value="PRK00258.1-3"/>
    <property type="match status" value="1"/>
</dbReference>
<dbReference type="GO" id="GO:0019632">
    <property type="term" value="P:shikimate metabolic process"/>
    <property type="evidence" value="ECO:0007669"/>
    <property type="project" value="TreeGrafter"/>
</dbReference>
<evidence type="ECO:0000313" key="4">
    <source>
        <dbReference type="EMBL" id="CAB5043204.1"/>
    </source>
</evidence>
<protein>
    <submittedName>
        <fullName evidence="3">Unannotated protein</fullName>
    </submittedName>
</protein>
<evidence type="ECO:0000259" key="2">
    <source>
        <dbReference type="Pfam" id="PF18317"/>
    </source>
</evidence>
<dbReference type="InterPro" id="IPR013708">
    <property type="entry name" value="Shikimate_DH-bd_N"/>
</dbReference>
<dbReference type="Gene3D" id="3.40.50.720">
    <property type="entry name" value="NAD(P)-binding Rossmann-like Domain"/>
    <property type="match status" value="1"/>
</dbReference>
<dbReference type="AlphaFoldDB" id="A0A6J7GJD8"/>
<dbReference type="InterPro" id="IPR022893">
    <property type="entry name" value="Shikimate_DH_fam"/>
</dbReference>
<organism evidence="3">
    <name type="scientific">freshwater metagenome</name>
    <dbReference type="NCBI Taxonomy" id="449393"/>
    <lineage>
        <taxon>unclassified sequences</taxon>
        <taxon>metagenomes</taxon>
        <taxon>ecological metagenomes</taxon>
    </lineage>
</organism>
<proteinExistence type="predicted"/>
<feature type="domain" description="SDH C-terminal" evidence="2">
    <location>
        <begin position="233"/>
        <end position="262"/>
    </location>
</feature>
<dbReference type="CDD" id="cd01065">
    <property type="entry name" value="NAD_bind_Shikimate_DH"/>
    <property type="match status" value="1"/>
</dbReference>
<dbReference type="PANTHER" id="PTHR21089:SF1">
    <property type="entry name" value="BIFUNCTIONAL 3-DEHYDROQUINATE DEHYDRATASE_SHIKIMATE DEHYDROGENASE, CHLOROPLASTIC"/>
    <property type="match status" value="1"/>
</dbReference>
<dbReference type="InterPro" id="IPR041121">
    <property type="entry name" value="SDH_C"/>
</dbReference>
<dbReference type="GO" id="GO:0050661">
    <property type="term" value="F:NADP binding"/>
    <property type="evidence" value="ECO:0007669"/>
    <property type="project" value="TreeGrafter"/>
</dbReference>
<evidence type="ECO:0000259" key="1">
    <source>
        <dbReference type="Pfam" id="PF08501"/>
    </source>
</evidence>
<dbReference type="PANTHER" id="PTHR21089">
    <property type="entry name" value="SHIKIMATE DEHYDROGENASE"/>
    <property type="match status" value="1"/>
</dbReference>
<name>A0A6J7GJD8_9ZZZZ</name>
<dbReference type="Gene3D" id="3.40.50.10860">
    <property type="entry name" value="Leucine Dehydrogenase, chain A, domain 1"/>
    <property type="match status" value="1"/>
</dbReference>
<dbReference type="InterPro" id="IPR036291">
    <property type="entry name" value="NAD(P)-bd_dom_sf"/>
</dbReference>
<dbReference type="EMBL" id="CAFBMC010000094">
    <property type="protein sequence ID" value="CAB4908102.1"/>
    <property type="molecule type" value="Genomic_DNA"/>
</dbReference>